<accession>A0A6S6UB64</accession>
<evidence type="ECO:0000256" key="1">
    <source>
        <dbReference type="SAM" id="Phobius"/>
    </source>
</evidence>
<keyword evidence="1" id="KW-1133">Transmembrane helix</keyword>
<name>A0A6S6UB64_9BACT</name>
<protein>
    <submittedName>
        <fullName evidence="2">Uncharacterized protein</fullName>
    </submittedName>
</protein>
<keyword evidence="1" id="KW-0472">Membrane</keyword>
<dbReference type="AlphaFoldDB" id="A0A6S6UB64"/>
<proteinExistence type="predicted"/>
<sequence>MQTTNMVFLVRPASFSYNTQTAAVNIPQVSIVSYICLFLTLGSAYFVYFYCFFDNYSHEVIFALIRKSKLWN</sequence>
<feature type="transmembrane region" description="Helical" evidence="1">
    <location>
        <begin position="31"/>
        <end position="53"/>
    </location>
</feature>
<dbReference type="EMBL" id="CACVAQ010000452">
    <property type="protein sequence ID" value="CAA6828998.1"/>
    <property type="molecule type" value="Genomic_DNA"/>
</dbReference>
<keyword evidence="1" id="KW-0812">Transmembrane</keyword>
<organism evidence="2">
    <name type="scientific">uncultured Aureispira sp</name>
    <dbReference type="NCBI Taxonomy" id="1331704"/>
    <lineage>
        <taxon>Bacteria</taxon>
        <taxon>Pseudomonadati</taxon>
        <taxon>Bacteroidota</taxon>
        <taxon>Saprospiria</taxon>
        <taxon>Saprospirales</taxon>
        <taxon>Saprospiraceae</taxon>
        <taxon>Aureispira</taxon>
        <taxon>environmental samples</taxon>
    </lineage>
</organism>
<gene>
    <name evidence="2" type="ORF">HELGO_WM23349</name>
</gene>
<reference evidence="2" key="1">
    <citation type="submission" date="2020-01" db="EMBL/GenBank/DDBJ databases">
        <authorList>
            <person name="Meier V. D."/>
            <person name="Meier V D."/>
        </authorList>
    </citation>
    <scope>NUCLEOTIDE SEQUENCE</scope>
    <source>
        <strain evidence="2">HLG_WM_MAG_10</strain>
    </source>
</reference>
<evidence type="ECO:0000313" key="2">
    <source>
        <dbReference type="EMBL" id="CAA6828998.1"/>
    </source>
</evidence>